<dbReference type="CDD" id="cd02440">
    <property type="entry name" value="AdoMet_MTases"/>
    <property type="match status" value="1"/>
</dbReference>
<evidence type="ECO:0000256" key="2">
    <source>
        <dbReference type="ARBA" id="ARBA00022679"/>
    </source>
</evidence>
<dbReference type="Gene3D" id="3.40.50.150">
    <property type="entry name" value="Vaccinia Virus protein VP39"/>
    <property type="match status" value="1"/>
</dbReference>
<reference evidence="5 6" key="1">
    <citation type="submission" date="2022-10" db="EMBL/GenBank/DDBJ databases">
        <title>Draft genome sequence of Streptomyces sp. YSPA8.</title>
        <authorList>
            <person name="Moriuchi R."/>
            <person name="Dohra H."/>
            <person name="Yamamura H."/>
            <person name="Kodani S."/>
        </authorList>
    </citation>
    <scope>NUCLEOTIDE SEQUENCE [LARGE SCALE GENOMIC DNA]</scope>
    <source>
        <strain evidence="5 6">YSPA8</strain>
    </source>
</reference>
<dbReference type="InterPro" id="IPR055135">
    <property type="entry name" value="PRMT_dom"/>
</dbReference>
<dbReference type="GO" id="GO:0032259">
    <property type="term" value="P:methylation"/>
    <property type="evidence" value="ECO:0007669"/>
    <property type="project" value="UniProtKB-KW"/>
</dbReference>
<feature type="domain" description="Protein arginine N-methyltransferase" evidence="4">
    <location>
        <begin position="218"/>
        <end position="334"/>
    </location>
</feature>
<organism evidence="5 6">
    <name type="scientific">Streptomyces yaizuensis</name>
    <dbReference type="NCBI Taxonomy" id="2989713"/>
    <lineage>
        <taxon>Bacteria</taxon>
        <taxon>Bacillati</taxon>
        <taxon>Actinomycetota</taxon>
        <taxon>Actinomycetes</taxon>
        <taxon>Kitasatosporales</taxon>
        <taxon>Streptomycetaceae</taxon>
        <taxon>Streptomyces</taxon>
    </lineage>
</organism>
<accession>A0ABQ5P593</accession>
<gene>
    <name evidence="5" type="ORF">SYYSPA8_25670</name>
</gene>
<keyword evidence="6" id="KW-1185">Reference proteome</keyword>
<dbReference type="Proteomes" id="UP001291653">
    <property type="component" value="Unassembled WGS sequence"/>
</dbReference>
<dbReference type="PROSITE" id="PS51678">
    <property type="entry name" value="SAM_MT_PRMT"/>
    <property type="match status" value="1"/>
</dbReference>
<evidence type="ECO:0000256" key="3">
    <source>
        <dbReference type="ARBA" id="ARBA00022691"/>
    </source>
</evidence>
<dbReference type="Gene3D" id="2.70.160.11">
    <property type="entry name" value="Hnrnp arginine n-methyltransferase1"/>
    <property type="match status" value="1"/>
</dbReference>
<sequence length="342" mass="36826">MRDLRLSLALLQSQAEEIVSRAAQLAESLRRPLELADDLSAGGVDLVENFGHGAAATSIPRWHFSMLNDKERNDALVVAVERQVRPGAHVLDIGSGTGLLAMAAIRAGAARVTTCEMNPMLAEIARQTIADHGMSDVITVLGKRSTDVVVGRDIEDRADLLISEIVDCGLIGEGILPSVRHAREHLLRPGADISPLSGRIFGQLVQSEAIAGLNHVSNAAGYDVSLVNVAATRGHFPVRLHTWPHQMLSAPVELTAFDFVAGDLGPGTSTPEFAVTADGRAVGLVVWFELDLGAGVTLRNSPENLSSHWMQAFIPHPEPLDVTRGDRVSTTLEWTDDRLYLR</sequence>
<evidence type="ECO:0000313" key="6">
    <source>
        <dbReference type="Proteomes" id="UP001291653"/>
    </source>
</evidence>
<dbReference type="Pfam" id="PF22528">
    <property type="entry name" value="PRMT_C"/>
    <property type="match status" value="1"/>
</dbReference>
<name>A0ABQ5P593_9ACTN</name>
<proteinExistence type="predicted"/>
<keyword evidence="5" id="KW-0687">Ribonucleoprotein</keyword>
<dbReference type="PANTHER" id="PTHR11006">
    <property type="entry name" value="PROTEIN ARGININE N-METHYLTRANSFERASE"/>
    <property type="match status" value="1"/>
</dbReference>
<dbReference type="InterPro" id="IPR029063">
    <property type="entry name" value="SAM-dependent_MTases_sf"/>
</dbReference>
<protein>
    <submittedName>
        <fullName evidence="5">50S ribosomal protein L11 methyltransferase</fullName>
    </submittedName>
</protein>
<evidence type="ECO:0000259" key="4">
    <source>
        <dbReference type="Pfam" id="PF22528"/>
    </source>
</evidence>
<keyword evidence="1 5" id="KW-0489">Methyltransferase</keyword>
<keyword evidence="2" id="KW-0808">Transferase</keyword>
<dbReference type="Pfam" id="PF06325">
    <property type="entry name" value="PrmA"/>
    <property type="match status" value="1"/>
</dbReference>
<dbReference type="PANTHER" id="PTHR11006:SF4">
    <property type="entry name" value="PROTEIN ARGININE N-METHYLTRANSFERASE 7"/>
    <property type="match status" value="1"/>
</dbReference>
<comment type="caution">
    <text evidence="5">The sequence shown here is derived from an EMBL/GenBank/DDBJ whole genome shotgun (WGS) entry which is preliminary data.</text>
</comment>
<evidence type="ECO:0000313" key="5">
    <source>
        <dbReference type="EMBL" id="GLF97753.1"/>
    </source>
</evidence>
<dbReference type="SUPFAM" id="SSF53335">
    <property type="entry name" value="S-adenosyl-L-methionine-dependent methyltransferases"/>
    <property type="match status" value="1"/>
</dbReference>
<dbReference type="GO" id="GO:0008168">
    <property type="term" value="F:methyltransferase activity"/>
    <property type="evidence" value="ECO:0007669"/>
    <property type="project" value="UniProtKB-KW"/>
</dbReference>
<keyword evidence="3" id="KW-0949">S-adenosyl-L-methionine</keyword>
<keyword evidence="5" id="KW-0689">Ribosomal protein</keyword>
<evidence type="ECO:0000256" key="1">
    <source>
        <dbReference type="ARBA" id="ARBA00022603"/>
    </source>
</evidence>
<dbReference type="InterPro" id="IPR025799">
    <property type="entry name" value="Arg_MeTrfase"/>
</dbReference>
<dbReference type="GO" id="GO:0005840">
    <property type="term" value="C:ribosome"/>
    <property type="evidence" value="ECO:0007669"/>
    <property type="project" value="UniProtKB-KW"/>
</dbReference>
<dbReference type="EMBL" id="BSBI01000012">
    <property type="protein sequence ID" value="GLF97753.1"/>
    <property type="molecule type" value="Genomic_DNA"/>
</dbReference>